<feature type="region of interest" description="Disordered" evidence="1">
    <location>
        <begin position="447"/>
        <end position="484"/>
    </location>
</feature>
<feature type="compositionally biased region" description="Low complexity" evidence="1">
    <location>
        <begin position="357"/>
        <end position="368"/>
    </location>
</feature>
<reference evidence="3" key="1">
    <citation type="journal article" date="2017" name="bioRxiv">
        <title>Comparative analysis of the genomes of Stylophora pistillata and Acropora digitifera provides evidence for extensive differences between species of corals.</title>
        <authorList>
            <person name="Voolstra C.R."/>
            <person name="Li Y."/>
            <person name="Liew Y.J."/>
            <person name="Baumgarten S."/>
            <person name="Zoccola D."/>
            <person name="Flot J.-F."/>
            <person name="Tambutte S."/>
            <person name="Allemand D."/>
            <person name="Aranda M."/>
        </authorList>
    </citation>
    <scope>NUCLEOTIDE SEQUENCE [LARGE SCALE GENOMIC DNA]</scope>
</reference>
<feature type="region of interest" description="Disordered" evidence="1">
    <location>
        <begin position="193"/>
        <end position="237"/>
    </location>
</feature>
<dbReference type="Proteomes" id="UP000225706">
    <property type="component" value="Unassembled WGS sequence"/>
</dbReference>
<proteinExistence type="predicted"/>
<feature type="compositionally biased region" description="Basic and acidic residues" evidence="1">
    <location>
        <begin position="372"/>
        <end position="403"/>
    </location>
</feature>
<feature type="compositionally biased region" description="Polar residues" evidence="1">
    <location>
        <begin position="193"/>
        <end position="206"/>
    </location>
</feature>
<gene>
    <name evidence="2" type="ORF">AWC38_SpisGene1524</name>
</gene>
<protein>
    <submittedName>
        <fullName evidence="2">Uncharacterized protein</fullName>
    </submittedName>
</protein>
<comment type="caution">
    <text evidence="2">The sequence shown here is derived from an EMBL/GenBank/DDBJ whole genome shotgun (WGS) entry which is preliminary data.</text>
</comment>
<sequence length="698" mass="77937">MEENLPPGFQLPSFPSWTAPQSVQANSYISAPLAPRTGYEQPYWYRPRYEGWQYVTRGSKVTQQASFHQSSSTYRFTHHLSTGCHATGCHAMECHATGNQFTDYYSEATENAHSLQSGVAYDHRAFPKIVSVHSMGEESYNTLQKPSHICGEEGGNKPNYPFCKSSFVIPTSCNIDAESSKKITDHSISTILDLPSTRNSSSSPVQSDALVGSPAKSDCPKNETKVSLPSDEHDQDTEVRCDMARDGEIKITDSAISCPNFAEGLSSPALQRQKSNSTLGEIKAPEMPHESTLQKSSVCITPLKIKKSTLSLHRLREINKVQKRLKGELRDCQEARFVKKIEMRREKIKIFSSRSLKSNWSPSSESPLNSPPDKRSLEAPYVEKPERNESIADSRSDGRRLELNADITAENSLGETLSSEKLKEEVPEDGFRMNVFEKLALLGEKRCEDSTSSSSSLGDSNSQSADTEVKVKRTHERRNDQIIGTEDELHALRSNSKRSAALENDGELSENINILVKSEQTSFTDIATAGTIPNSWSSAYIYENVGSKSSTDLLKRKHCGEVNIESTKRRCKFLPRKVNWTVADSLDKEPLLSQKKEVEKDEERQDIPLKTEVSCEGENVDAIQFQGIVNRNDNANKPRLSSSPFSQLSIASDAKACWVYDDDLLQRNLELRKSKIGDLLRKQEGLLEKLGSTPLPRK</sequence>
<name>A0A2B4SYE3_STYPI</name>
<keyword evidence="3" id="KW-1185">Reference proteome</keyword>
<evidence type="ECO:0000256" key="1">
    <source>
        <dbReference type="SAM" id="MobiDB-lite"/>
    </source>
</evidence>
<evidence type="ECO:0000313" key="2">
    <source>
        <dbReference type="EMBL" id="PFX33588.1"/>
    </source>
</evidence>
<evidence type="ECO:0000313" key="3">
    <source>
        <dbReference type="Proteomes" id="UP000225706"/>
    </source>
</evidence>
<accession>A0A2B4SYE3</accession>
<dbReference type="EMBL" id="LSMT01000010">
    <property type="protein sequence ID" value="PFX33588.1"/>
    <property type="molecule type" value="Genomic_DNA"/>
</dbReference>
<feature type="compositionally biased region" description="Basic and acidic residues" evidence="1">
    <location>
        <begin position="218"/>
        <end position="237"/>
    </location>
</feature>
<dbReference type="AlphaFoldDB" id="A0A2B4SYE3"/>
<organism evidence="2 3">
    <name type="scientific">Stylophora pistillata</name>
    <name type="common">Smooth cauliflower coral</name>
    <dbReference type="NCBI Taxonomy" id="50429"/>
    <lineage>
        <taxon>Eukaryota</taxon>
        <taxon>Metazoa</taxon>
        <taxon>Cnidaria</taxon>
        <taxon>Anthozoa</taxon>
        <taxon>Hexacorallia</taxon>
        <taxon>Scleractinia</taxon>
        <taxon>Astrocoeniina</taxon>
        <taxon>Pocilloporidae</taxon>
        <taxon>Stylophora</taxon>
    </lineage>
</organism>
<dbReference type="OrthoDB" id="5958070at2759"/>
<feature type="compositionally biased region" description="Low complexity" evidence="1">
    <location>
        <begin position="450"/>
        <end position="464"/>
    </location>
</feature>
<feature type="region of interest" description="Disordered" evidence="1">
    <location>
        <begin position="357"/>
        <end position="407"/>
    </location>
</feature>